<dbReference type="AlphaFoldDB" id="A0AAV8YB24"/>
<keyword evidence="2" id="KW-0411">Iron-sulfur</keyword>
<dbReference type="PANTHER" id="PTHR21339">
    <property type="entry name" value="RADICAL S-ADENOSYL METHIONINE DOMAIN-CONTAINING PROTEIN 2"/>
    <property type="match status" value="1"/>
</dbReference>
<evidence type="ECO:0000313" key="4">
    <source>
        <dbReference type="Proteomes" id="UP001162162"/>
    </source>
</evidence>
<dbReference type="Proteomes" id="UP001162162">
    <property type="component" value="Unassembled WGS sequence"/>
</dbReference>
<sequence length="110" mass="12676">MQLAHALDELNDANLQAQPMRNVGFGIQQMAITNNAGEEENQEIIPRSVNYHFTRKCNYECGFCFHTAKTSYMLNLQDAKMGLKLLKDSVLVLRRETEFRIMYSTAELQD</sequence>
<protein>
    <submittedName>
        <fullName evidence="3">Uncharacterized protein</fullName>
    </submittedName>
</protein>
<dbReference type="InterPro" id="IPR051196">
    <property type="entry name" value="RSAD2/Viperin_antiviral"/>
</dbReference>
<comment type="caution">
    <text evidence="3">The sequence shown here is derived from an EMBL/GenBank/DDBJ whole genome shotgun (WGS) entry which is preliminary data.</text>
</comment>
<evidence type="ECO:0000313" key="3">
    <source>
        <dbReference type="EMBL" id="KAJ8948194.1"/>
    </source>
</evidence>
<dbReference type="GO" id="GO:0051539">
    <property type="term" value="F:4 iron, 4 sulfur cluster binding"/>
    <property type="evidence" value="ECO:0007669"/>
    <property type="project" value="UniProtKB-KW"/>
</dbReference>
<evidence type="ECO:0000256" key="1">
    <source>
        <dbReference type="ARBA" id="ARBA00001966"/>
    </source>
</evidence>
<evidence type="ECO:0000256" key="2">
    <source>
        <dbReference type="ARBA" id="ARBA00022485"/>
    </source>
</evidence>
<organism evidence="3 4">
    <name type="scientific">Aromia moschata</name>
    <dbReference type="NCBI Taxonomy" id="1265417"/>
    <lineage>
        <taxon>Eukaryota</taxon>
        <taxon>Metazoa</taxon>
        <taxon>Ecdysozoa</taxon>
        <taxon>Arthropoda</taxon>
        <taxon>Hexapoda</taxon>
        <taxon>Insecta</taxon>
        <taxon>Pterygota</taxon>
        <taxon>Neoptera</taxon>
        <taxon>Endopterygota</taxon>
        <taxon>Coleoptera</taxon>
        <taxon>Polyphaga</taxon>
        <taxon>Cucujiformia</taxon>
        <taxon>Chrysomeloidea</taxon>
        <taxon>Cerambycidae</taxon>
        <taxon>Cerambycinae</taxon>
        <taxon>Callichromatini</taxon>
        <taxon>Aromia</taxon>
    </lineage>
</organism>
<proteinExistence type="predicted"/>
<keyword evidence="4" id="KW-1185">Reference proteome</keyword>
<gene>
    <name evidence="3" type="ORF">NQ318_010470</name>
</gene>
<dbReference type="SUPFAM" id="SSF102114">
    <property type="entry name" value="Radical SAM enzymes"/>
    <property type="match status" value="1"/>
</dbReference>
<dbReference type="PANTHER" id="PTHR21339:SF0">
    <property type="entry name" value="S-ADENOSYLMETHIONINE-DEPENDENT NUCLEOTIDE DEHYDRATASE RSAD2"/>
    <property type="match status" value="1"/>
</dbReference>
<keyword evidence="2" id="KW-0004">4Fe-4S</keyword>
<comment type="cofactor">
    <cofactor evidence="1">
        <name>[4Fe-4S] cluster</name>
        <dbReference type="ChEBI" id="CHEBI:49883"/>
    </cofactor>
</comment>
<accession>A0AAV8YB24</accession>
<reference evidence="3" key="1">
    <citation type="journal article" date="2023" name="Insect Mol. Biol.">
        <title>Genome sequencing provides insights into the evolution of gene families encoding plant cell wall-degrading enzymes in longhorned beetles.</title>
        <authorList>
            <person name="Shin N.R."/>
            <person name="Okamura Y."/>
            <person name="Kirsch R."/>
            <person name="Pauchet Y."/>
        </authorList>
    </citation>
    <scope>NUCLEOTIDE SEQUENCE</scope>
    <source>
        <strain evidence="3">AMC_N1</strain>
    </source>
</reference>
<name>A0AAV8YB24_9CUCU</name>
<keyword evidence="2" id="KW-0479">Metal-binding</keyword>
<keyword evidence="2" id="KW-0408">Iron</keyword>
<dbReference type="InterPro" id="IPR058240">
    <property type="entry name" value="rSAM_sf"/>
</dbReference>
<dbReference type="EMBL" id="JAPWTK010000142">
    <property type="protein sequence ID" value="KAJ8948194.1"/>
    <property type="molecule type" value="Genomic_DNA"/>
</dbReference>